<feature type="domain" description="DNA helicase Pif1-like DEAD-box helicase" evidence="2">
    <location>
        <begin position="70"/>
        <end position="127"/>
    </location>
</feature>
<dbReference type="GO" id="GO:0006281">
    <property type="term" value="P:DNA repair"/>
    <property type="evidence" value="ECO:0007669"/>
    <property type="project" value="UniProtKB-KW"/>
</dbReference>
<keyword evidence="1" id="KW-0547">Nucleotide-binding</keyword>
<dbReference type="Proteomes" id="UP001231189">
    <property type="component" value="Unassembled WGS sequence"/>
</dbReference>
<name>A0AAD8QLD0_LOLMU</name>
<evidence type="ECO:0000313" key="4">
    <source>
        <dbReference type="Proteomes" id="UP001231189"/>
    </source>
</evidence>
<dbReference type="GO" id="GO:0005524">
    <property type="term" value="F:ATP binding"/>
    <property type="evidence" value="ECO:0007669"/>
    <property type="project" value="UniProtKB-KW"/>
</dbReference>
<dbReference type="GO" id="GO:0043139">
    <property type="term" value="F:5'-3' DNA helicase activity"/>
    <property type="evidence" value="ECO:0007669"/>
    <property type="project" value="UniProtKB-EC"/>
</dbReference>
<keyword evidence="4" id="KW-1185">Reference proteome</keyword>
<keyword evidence="1" id="KW-0067">ATP-binding</keyword>
<comment type="similarity">
    <text evidence="1">Belongs to the helicase family.</text>
</comment>
<evidence type="ECO:0000259" key="2">
    <source>
        <dbReference type="Pfam" id="PF05970"/>
    </source>
</evidence>
<dbReference type="GO" id="GO:0016787">
    <property type="term" value="F:hydrolase activity"/>
    <property type="evidence" value="ECO:0007669"/>
    <property type="project" value="UniProtKB-KW"/>
</dbReference>
<dbReference type="GO" id="GO:0006310">
    <property type="term" value="P:DNA recombination"/>
    <property type="evidence" value="ECO:0007669"/>
    <property type="project" value="UniProtKB-KW"/>
</dbReference>
<keyword evidence="1" id="KW-0347">Helicase</keyword>
<sequence>MNIFYLSELTAISYRLLQVHLNRPCTIVCCVSGQWNPRRGDQNVSMKNGKKLKIYSGNTFPWNCIVIMPRIPLDVNDKTRCNISRGSTIAALLEKTSLILWDEAPMTSSYCFEGLDRSLMDVLSANDSARSSSFWWQDCDPWK</sequence>
<evidence type="ECO:0000256" key="1">
    <source>
        <dbReference type="RuleBase" id="RU363044"/>
    </source>
</evidence>
<dbReference type="Pfam" id="PF05970">
    <property type="entry name" value="PIF1"/>
    <property type="match status" value="1"/>
</dbReference>
<comment type="cofactor">
    <cofactor evidence="1">
        <name>Mg(2+)</name>
        <dbReference type="ChEBI" id="CHEBI:18420"/>
    </cofactor>
</comment>
<dbReference type="AlphaFoldDB" id="A0AAD8QLD0"/>
<dbReference type="InterPro" id="IPR010285">
    <property type="entry name" value="DNA_helicase_pif1-like_DEAD"/>
</dbReference>
<reference evidence="3" key="1">
    <citation type="submission" date="2023-07" db="EMBL/GenBank/DDBJ databases">
        <title>A chromosome-level genome assembly of Lolium multiflorum.</title>
        <authorList>
            <person name="Chen Y."/>
            <person name="Copetti D."/>
            <person name="Kolliker R."/>
            <person name="Studer B."/>
        </authorList>
    </citation>
    <scope>NUCLEOTIDE SEQUENCE</scope>
    <source>
        <strain evidence="3">02402/16</strain>
        <tissue evidence="3">Leaf</tissue>
    </source>
</reference>
<accession>A0AAD8QLD0</accession>
<comment type="catalytic activity">
    <reaction evidence="1">
        <text>ATP + H2O = ADP + phosphate + H(+)</text>
        <dbReference type="Rhea" id="RHEA:13065"/>
        <dbReference type="ChEBI" id="CHEBI:15377"/>
        <dbReference type="ChEBI" id="CHEBI:15378"/>
        <dbReference type="ChEBI" id="CHEBI:30616"/>
        <dbReference type="ChEBI" id="CHEBI:43474"/>
        <dbReference type="ChEBI" id="CHEBI:456216"/>
        <dbReference type="EC" id="5.6.2.3"/>
    </reaction>
</comment>
<keyword evidence="1" id="KW-0234">DNA repair</keyword>
<keyword evidence="1" id="KW-0227">DNA damage</keyword>
<organism evidence="3 4">
    <name type="scientific">Lolium multiflorum</name>
    <name type="common">Italian ryegrass</name>
    <name type="synonym">Lolium perenne subsp. multiflorum</name>
    <dbReference type="NCBI Taxonomy" id="4521"/>
    <lineage>
        <taxon>Eukaryota</taxon>
        <taxon>Viridiplantae</taxon>
        <taxon>Streptophyta</taxon>
        <taxon>Embryophyta</taxon>
        <taxon>Tracheophyta</taxon>
        <taxon>Spermatophyta</taxon>
        <taxon>Magnoliopsida</taxon>
        <taxon>Liliopsida</taxon>
        <taxon>Poales</taxon>
        <taxon>Poaceae</taxon>
        <taxon>BOP clade</taxon>
        <taxon>Pooideae</taxon>
        <taxon>Poodae</taxon>
        <taxon>Poeae</taxon>
        <taxon>Poeae Chloroplast Group 2 (Poeae type)</taxon>
        <taxon>Loliodinae</taxon>
        <taxon>Loliinae</taxon>
        <taxon>Lolium</taxon>
    </lineage>
</organism>
<dbReference type="EC" id="5.6.2.3" evidence="1"/>
<gene>
    <name evidence="3" type="ORF">QYE76_028668</name>
</gene>
<comment type="caution">
    <text evidence="3">The sequence shown here is derived from an EMBL/GenBank/DDBJ whole genome shotgun (WGS) entry which is preliminary data.</text>
</comment>
<protein>
    <recommendedName>
        <fullName evidence="1">ATP-dependent DNA helicase</fullName>
        <ecNumber evidence="1">5.6.2.3</ecNumber>
    </recommendedName>
</protein>
<dbReference type="EMBL" id="JAUUTY010000007">
    <property type="protein sequence ID" value="KAK1604995.1"/>
    <property type="molecule type" value="Genomic_DNA"/>
</dbReference>
<dbReference type="PANTHER" id="PTHR10492:SF57">
    <property type="entry name" value="ATP-DEPENDENT DNA HELICASE"/>
    <property type="match status" value="1"/>
</dbReference>
<dbReference type="GO" id="GO:0000723">
    <property type="term" value="P:telomere maintenance"/>
    <property type="evidence" value="ECO:0007669"/>
    <property type="project" value="InterPro"/>
</dbReference>
<proteinExistence type="inferred from homology"/>
<dbReference type="PANTHER" id="PTHR10492">
    <property type="match status" value="1"/>
</dbReference>
<evidence type="ECO:0000313" key="3">
    <source>
        <dbReference type="EMBL" id="KAK1604995.1"/>
    </source>
</evidence>
<keyword evidence="1" id="KW-0233">DNA recombination</keyword>
<keyword evidence="1" id="KW-0378">Hydrolase</keyword>